<keyword evidence="2" id="KW-1185">Reference proteome</keyword>
<dbReference type="AlphaFoldDB" id="A0A1S1N9B6"/>
<comment type="caution">
    <text evidence="1">The sequence shown here is derived from an EMBL/GenBank/DDBJ whole genome shotgun (WGS) entry which is preliminary data.</text>
</comment>
<name>A0A1S1N9B6_9GAMM</name>
<protein>
    <submittedName>
        <fullName evidence="1">Uncharacterized protein</fullName>
    </submittedName>
</protein>
<dbReference type="EMBL" id="MNAN01000027">
    <property type="protein sequence ID" value="OHU96258.1"/>
    <property type="molecule type" value="Genomic_DNA"/>
</dbReference>
<gene>
    <name evidence="1" type="ORF">BIW53_06855</name>
</gene>
<accession>A0A1S1N9B6</accession>
<evidence type="ECO:0000313" key="2">
    <source>
        <dbReference type="Proteomes" id="UP000180253"/>
    </source>
</evidence>
<dbReference type="Proteomes" id="UP000180253">
    <property type="component" value="Unassembled WGS sequence"/>
</dbReference>
<reference evidence="1 2" key="1">
    <citation type="submission" date="2016-10" db="EMBL/GenBank/DDBJ databases">
        <title>Pseudoalteromonas amylolytica sp. nov., isolated from the surface seawater.</title>
        <authorList>
            <person name="Wu Y.-H."/>
            <person name="Cheng H."/>
            <person name="Jin X.-B."/>
            <person name="Wang C.-S."/>
            <person name="Xu X.-W."/>
        </authorList>
    </citation>
    <scope>NUCLEOTIDE SEQUENCE [LARGE SCALE GENOMIC DNA]</scope>
    <source>
        <strain evidence="1 2">JCM 12483</strain>
    </source>
</reference>
<dbReference type="InterPro" id="IPR046653">
    <property type="entry name" value="DUF6765"/>
</dbReference>
<organism evidence="1 2">
    <name type="scientific">Pseudoalteromonas byunsanensis</name>
    <dbReference type="NCBI Taxonomy" id="327939"/>
    <lineage>
        <taxon>Bacteria</taxon>
        <taxon>Pseudomonadati</taxon>
        <taxon>Pseudomonadota</taxon>
        <taxon>Gammaproteobacteria</taxon>
        <taxon>Alteromonadales</taxon>
        <taxon>Pseudoalteromonadaceae</taxon>
        <taxon>Pseudoalteromonas</taxon>
    </lineage>
</organism>
<dbReference type="OrthoDB" id="569000at2"/>
<evidence type="ECO:0000313" key="1">
    <source>
        <dbReference type="EMBL" id="OHU96258.1"/>
    </source>
</evidence>
<dbReference type="Pfam" id="PF20551">
    <property type="entry name" value="DUF6765"/>
    <property type="match status" value="1"/>
</dbReference>
<proteinExistence type="predicted"/>
<sequence>MQIDLHLGMTWVVARAAGFSNEQAQIIAHASQYVDDATNEGCIKFSNGAAYQRITTAHKMLDYRNIQSLENQQVWIPFHFLPGNSGLPAKSNPSGSFIHKLVCKPNSYVARDMVNECIANKHKPYALHLLGITSHVFIDTWGHKGFAGIQHSINKVENIKDHNGQIDKHWRKRVTDYFMGMIQDDIPSLGHGQALSNPDLPHQHWSYTNGLGEVVERNNPVDFLEAADELCKVYQVYLQQQPTGLNAALKQQIAQCFAEFNMDDGQHRLALWLEAIASDRFSLGAYQLSYIAKGEGSWKHEALGTILDDEDEDEYTFTAAFLTSNWKLFHDAAKQHRLNVVDIILPRYGICVA</sequence>
<dbReference type="RefSeq" id="WP_070991124.1">
    <property type="nucleotide sequence ID" value="NZ_CBCSHD010000003.1"/>
</dbReference>